<accession>B0CQE6</accession>
<sequence>MLPHLFTLLALLGFHVALAFHNVSIDDSDPSVVYSGSWNVVLPGYGMAENGTYKMAKNDSQAYATVKFHGVAVYYLSQKWPFPVTTDITLDDGPALLLDLQEYREMGTIPEEEYGQAVVIASATGLKNREHTVRLSVGIGEHSAVVDTLVYTALNPSDSYSAPSYPPTSFSQHAITITATTTATQPAVVHPSPTTGVSDSKSTKTLRLSIGFGVAAAVLAFLTVFIVWRYLRPLPTPHTQDKLENDNA</sequence>
<dbReference type="KEGG" id="lbc:LACBIDRAFT_321450"/>
<gene>
    <name evidence="3" type="ORF">LACBIDRAFT_321450</name>
</gene>
<dbReference type="GeneID" id="6068926"/>
<keyword evidence="4" id="KW-1185">Reference proteome</keyword>
<dbReference type="Proteomes" id="UP000001194">
    <property type="component" value="Unassembled WGS sequence"/>
</dbReference>
<proteinExistence type="predicted"/>
<keyword evidence="1" id="KW-0812">Transmembrane</keyword>
<evidence type="ECO:0000313" key="3">
    <source>
        <dbReference type="EMBL" id="EDR15541.1"/>
    </source>
</evidence>
<name>B0CQE6_LACBS</name>
<dbReference type="Gene3D" id="2.60.120.260">
    <property type="entry name" value="Galactose-binding domain-like"/>
    <property type="match status" value="1"/>
</dbReference>
<dbReference type="RefSeq" id="XP_001873749.1">
    <property type="nucleotide sequence ID" value="XM_001873714.1"/>
</dbReference>
<keyword evidence="1" id="KW-0472">Membrane</keyword>
<feature type="transmembrane region" description="Helical" evidence="1">
    <location>
        <begin position="208"/>
        <end position="231"/>
    </location>
</feature>
<keyword evidence="1" id="KW-1133">Transmembrane helix</keyword>
<dbReference type="OrthoDB" id="3234968at2759"/>
<dbReference type="EMBL" id="DS547091">
    <property type="protein sequence ID" value="EDR15541.1"/>
    <property type="molecule type" value="Genomic_DNA"/>
</dbReference>
<evidence type="ECO:0000313" key="4">
    <source>
        <dbReference type="Proteomes" id="UP000001194"/>
    </source>
</evidence>
<reference evidence="3 4" key="1">
    <citation type="journal article" date="2008" name="Nature">
        <title>The genome of Laccaria bicolor provides insights into mycorrhizal symbiosis.</title>
        <authorList>
            <person name="Martin F."/>
            <person name="Aerts A."/>
            <person name="Ahren D."/>
            <person name="Brun A."/>
            <person name="Danchin E.G.J."/>
            <person name="Duchaussoy F."/>
            <person name="Gibon J."/>
            <person name="Kohler A."/>
            <person name="Lindquist E."/>
            <person name="Pereda V."/>
            <person name="Salamov A."/>
            <person name="Shapiro H.J."/>
            <person name="Wuyts J."/>
            <person name="Blaudez D."/>
            <person name="Buee M."/>
            <person name="Brokstein P."/>
            <person name="Canbaeck B."/>
            <person name="Cohen D."/>
            <person name="Courty P.E."/>
            <person name="Coutinho P.M."/>
            <person name="Delaruelle C."/>
            <person name="Detter J.C."/>
            <person name="Deveau A."/>
            <person name="DiFazio S."/>
            <person name="Duplessis S."/>
            <person name="Fraissinet-Tachet L."/>
            <person name="Lucic E."/>
            <person name="Frey-Klett P."/>
            <person name="Fourrey C."/>
            <person name="Feussner I."/>
            <person name="Gay G."/>
            <person name="Grimwood J."/>
            <person name="Hoegger P.J."/>
            <person name="Jain P."/>
            <person name="Kilaru S."/>
            <person name="Labbe J."/>
            <person name="Lin Y.C."/>
            <person name="Legue V."/>
            <person name="Le Tacon F."/>
            <person name="Marmeisse R."/>
            <person name="Melayah D."/>
            <person name="Montanini B."/>
            <person name="Muratet M."/>
            <person name="Nehls U."/>
            <person name="Niculita-Hirzel H."/>
            <person name="Oudot-Le Secq M.P."/>
            <person name="Peter M."/>
            <person name="Quesneville H."/>
            <person name="Rajashekar B."/>
            <person name="Reich M."/>
            <person name="Rouhier N."/>
            <person name="Schmutz J."/>
            <person name="Yin T."/>
            <person name="Chalot M."/>
            <person name="Henrissat B."/>
            <person name="Kuees U."/>
            <person name="Lucas S."/>
            <person name="Van de Peer Y."/>
            <person name="Podila G.K."/>
            <person name="Polle A."/>
            <person name="Pukkila P.J."/>
            <person name="Richardson P.M."/>
            <person name="Rouze P."/>
            <person name="Sanders I.R."/>
            <person name="Stajich J.E."/>
            <person name="Tunlid A."/>
            <person name="Tuskan G."/>
            <person name="Grigoriev I.V."/>
        </authorList>
    </citation>
    <scope>NUCLEOTIDE SEQUENCE [LARGE SCALE GENOMIC DNA]</scope>
    <source>
        <strain evidence="4">S238N-H82 / ATCC MYA-4686</strain>
    </source>
</reference>
<feature type="chain" id="PRO_5002746898" evidence="2">
    <location>
        <begin position="20"/>
        <end position="248"/>
    </location>
</feature>
<evidence type="ECO:0000256" key="1">
    <source>
        <dbReference type="SAM" id="Phobius"/>
    </source>
</evidence>
<dbReference type="InParanoid" id="B0CQE6"/>
<organism evidence="4">
    <name type="scientific">Laccaria bicolor (strain S238N-H82 / ATCC MYA-4686)</name>
    <name type="common">Bicoloured deceiver</name>
    <name type="synonym">Laccaria laccata var. bicolor</name>
    <dbReference type="NCBI Taxonomy" id="486041"/>
    <lineage>
        <taxon>Eukaryota</taxon>
        <taxon>Fungi</taxon>
        <taxon>Dikarya</taxon>
        <taxon>Basidiomycota</taxon>
        <taxon>Agaricomycotina</taxon>
        <taxon>Agaricomycetes</taxon>
        <taxon>Agaricomycetidae</taxon>
        <taxon>Agaricales</taxon>
        <taxon>Agaricineae</taxon>
        <taxon>Hydnangiaceae</taxon>
        <taxon>Laccaria</taxon>
    </lineage>
</organism>
<dbReference type="HOGENOM" id="CLU_1120318_0_0_1"/>
<dbReference type="AlphaFoldDB" id="B0CQE6"/>
<keyword evidence="2" id="KW-0732">Signal</keyword>
<protein>
    <submittedName>
        <fullName evidence="3">Predicted protein</fullName>
    </submittedName>
</protein>
<evidence type="ECO:0000256" key="2">
    <source>
        <dbReference type="SAM" id="SignalP"/>
    </source>
</evidence>
<feature type="signal peptide" evidence="2">
    <location>
        <begin position="1"/>
        <end position="19"/>
    </location>
</feature>